<evidence type="ECO:0000313" key="3">
    <source>
        <dbReference type="EMBL" id="SCY50331.1"/>
    </source>
</evidence>
<evidence type="ECO:0000256" key="1">
    <source>
        <dbReference type="SAM" id="Coils"/>
    </source>
</evidence>
<gene>
    <name evidence="3" type="ORF">SAMN02927916_2328</name>
</gene>
<dbReference type="EMBL" id="FMVC01000003">
    <property type="protein sequence ID" value="SCY50331.1"/>
    <property type="molecule type" value="Genomic_DNA"/>
</dbReference>
<reference evidence="3 4" key="1">
    <citation type="submission" date="2016-10" db="EMBL/GenBank/DDBJ databases">
        <authorList>
            <person name="Varghese N."/>
            <person name="Submissions S."/>
        </authorList>
    </citation>
    <scope>NUCLEOTIDE SEQUENCE [LARGE SCALE GENOMIC DNA]</scope>
    <source>
        <strain evidence="3 4">CGMCC 1.6859</strain>
    </source>
</reference>
<proteinExistence type="predicted"/>
<comment type="caution">
    <text evidence="3">The sequence shown here is derived from an EMBL/GenBank/DDBJ whole genome shotgun (WGS) entry which is preliminary data.</text>
</comment>
<evidence type="ECO:0000313" key="4">
    <source>
        <dbReference type="Proteomes" id="UP000199307"/>
    </source>
</evidence>
<feature type="signal peptide" evidence="2">
    <location>
        <begin position="1"/>
        <end position="20"/>
    </location>
</feature>
<dbReference type="Proteomes" id="UP000199307">
    <property type="component" value="Unassembled WGS sequence"/>
</dbReference>
<organism evidence="3 4">
    <name type="scientific">Flavobacterium anhuiense</name>
    <dbReference type="NCBI Taxonomy" id="459526"/>
    <lineage>
        <taxon>Bacteria</taxon>
        <taxon>Pseudomonadati</taxon>
        <taxon>Bacteroidota</taxon>
        <taxon>Flavobacteriia</taxon>
        <taxon>Flavobacteriales</taxon>
        <taxon>Flavobacteriaceae</taxon>
        <taxon>Flavobacterium</taxon>
    </lineage>
</organism>
<dbReference type="RefSeq" id="WP_091132444.1">
    <property type="nucleotide sequence ID" value="NZ_FMVC01000003.1"/>
</dbReference>
<keyword evidence="1" id="KW-0175">Coiled coil</keyword>
<feature type="coiled-coil region" evidence="1">
    <location>
        <begin position="312"/>
        <end position="349"/>
    </location>
</feature>
<keyword evidence="2" id="KW-0732">Signal</keyword>
<keyword evidence="4" id="KW-1185">Reference proteome</keyword>
<sequence length="351" mass="38036">MKNKLIILALLFLYGTTINAQLYTPSGTVQGSSGNGNVGIGTSNPDAKLNVVGNINIDNIDWATDNELRIREGGSNSYGAFFKYGLNDLLAIGTRNADLDFTAIQISRGSLNTVFNGNVGIGTNGPTGLLDVKKTSLNAGGQAVLNLIGSTWTGDGTSLILNQLWNDRSYKTIIDNYGGATYAQTGSGLKIQTSFWNGSDVSTITSLVLSPVGNLGLGVVNPSNKLDVNGTIHSKEVKVDMSGWSDFVFKKEYNLPPLEQVEKHIAEEGHLENIPSEGEVLKNGINLGEMNAKLLQKIEELTLYIIEQNKKNNTQHDQITSLQDQVDSLKKQNETLSLILERLSKLEHKLN</sequence>
<name>A0ABY0LQC7_9FLAO</name>
<protein>
    <submittedName>
        <fullName evidence="3">Uncharacterized protein</fullName>
    </submittedName>
</protein>
<feature type="chain" id="PRO_5046327914" evidence="2">
    <location>
        <begin position="21"/>
        <end position="351"/>
    </location>
</feature>
<accession>A0ABY0LQC7</accession>
<evidence type="ECO:0000256" key="2">
    <source>
        <dbReference type="SAM" id="SignalP"/>
    </source>
</evidence>